<dbReference type="Proteomes" id="UP000245086">
    <property type="component" value="Unassembled WGS sequence"/>
</dbReference>
<dbReference type="InterPro" id="IPR006750">
    <property type="entry name" value="YdcZ"/>
</dbReference>
<feature type="transmembrane region" description="Helical" evidence="1">
    <location>
        <begin position="39"/>
        <end position="60"/>
    </location>
</feature>
<reference evidence="2" key="1">
    <citation type="journal article" date="2018" name="Genome Announc.">
        <title>Draft Genome Sequence of "Candidatus Phycosocius bacilliformis," an Alphaproteobacterial Ectosymbiont of the Hydrocarbon-Producing Green Alga Botryococcus braunii.</title>
        <authorList>
            <person name="Tanabe Y."/>
            <person name="Yamaguchi H."/>
            <person name="Watanabe M.M."/>
        </authorList>
    </citation>
    <scope>NUCLEOTIDE SEQUENCE [LARGE SCALE GENOMIC DNA]</scope>
    <source>
        <strain evidence="2">BOTRYCO-2</strain>
    </source>
</reference>
<evidence type="ECO:0000313" key="3">
    <source>
        <dbReference type="Proteomes" id="UP000245086"/>
    </source>
</evidence>
<keyword evidence="1" id="KW-0812">Transmembrane</keyword>
<evidence type="ECO:0000313" key="2">
    <source>
        <dbReference type="EMBL" id="GBF58822.1"/>
    </source>
</evidence>
<feature type="transmembrane region" description="Helical" evidence="1">
    <location>
        <begin position="100"/>
        <end position="123"/>
    </location>
</feature>
<sequence length="150" mass="15254">MNGAGAGLWLSVLMLVAGFGIPVMAALNSGLGVRLGSPVGAAFVLFVVGMLASGLVVLITGTTNPFRPVAPAGFWLGGFLVAFYVLSVTLAAPRIGVGNAIFLVLLGQLVSATAIDHFALFGAQRHPLTLTRALGLVLMACGVFLARHPG</sequence>
<comment type="caution">
    <text evidence="2">The sequence shown here is derived from an EMBL/GenBank/DDBJ whole genome shotgun (WGS) entry which is preliminary data.</text>
</comment>
<gene>
    <name evidence="2" type="ORF">PbB2_02510</name>
</gene>
<dbReference type="PANTHER" id="PTHR34821">
    <property type="entry name" value="INNER MEMBRANE PROTEIN YDCZ"/>
    <property type="match status" value="1"/>
</dbReference>
<keyword evidence="1" id="KW-1133">Transmembrane helix</keyword>
<evidence type="ECO:0008006" key="4">
    <source>
        <dbReference type="Google" id="ProtNLM"/>
    </source>
</evidence>
<dbReference type="EMBL" id="BFBR01000008">
    <property type="protein sequence ID" value="GBF58822.1"/>
    <property type="molecule type" value="Genomic_DNA"/>
</dbReference>
<keyword evidence="3" id="KW-1185">Reference proteome</keyword>
<dbReference type="PANTHER" id="PTHR34821:SF2">
    <property type="entry name" value="INNER MEMBRANE PROTEIN YDCZ"/>
    <property type="match status" value="1"/>
</dbReference>
<dbReference type="AlphaFoldDB" id="A0A2P2ECN8"/>
<dbReference type="Pfam" id="PF04657">
    <property type="entry name" value="DMT_YdcZ"/>
    <property type="match status" value="1"/>
</dbReference>
<evidence type="ECO:0000256" key="1">
    <source>
        <dbReference type="SAM" id="Phobius"/>
    </source>
</evidence>
<dbReference type="GO" id="GO:0005886">
    <property type="term" value="C:plasma membrane"/>
    <property type="evidence" value="ECO:0007669"/>
    <property type="project" value="TreeGrafter"/>
</dbReference>
<organism evidence="2 3">
    <name type="scientific">Candidatus Phycosocius bacilliformis</name>
    <dbReference type="NCBI Taxonomy" id="1445552"/>
    <lineage>
        <taxon>Bacteria</taxon>
        <taxon>Pseudomonadati</taxon>
        <taxon>Pseudomonadota</taxon>
        <taxon>Alphaproteobacteria</taxon>
        <taxon>Caulobacterales</taxon>
        <taxon>Caulobacterales incertae sedis</taxon>
        <taxon>Candidatus Phycosocius</taxon>
    </lineage>
</organism>
<feature type="transmembrane region" description="Helical" evidence="1">
    <location>
        <begin position="6"/>
        <end position="27"/>
    </location>
</feature>
<keyword evidence="1" id="KW-0472">Membrane</keyword>
<accession>A0A2P2ECN8</accession>
<proteinExistence type="predicted"/>
<feature type="transmembrane region" description="Helical" evidence="1">
    <location>
        <begin position="72"/>
        <end position="93"/>
    </location>
</feature>
<dbReference type="RefSeq" id="WP_238165006.1">
    <property type="nucleotide sequence ID" value="NZ_BFBR01000008.1"/>
</dbReference>
<protein>
    <recommendedName>
        <fullName evidence="4">Inner membrane protein YdcZ</fullName>
    </recommendedName>
</protein>
<name>A0A2P2ECN8_9PROT</name>
<feature type="transmembrane region" description="Helical" evidence="1">
    <location>
        <begin position="129"/>
        <end position="146"/>
    </location>
</feature>